<keyword evidence="1" id="KW-0547">Nucleotide-binding</keyword>
<proteinExistence type="predicted"/>
<dbReference type="Proteomes" id="UP001163223">
    <property type="component" value="Chromosome"/>
</dbReference>
<gene>
    <name evidence="1" type="ORF">OXU80_14230</name>
</gene>
<dbReference type="EMBL" id="CP113520">
    <property type="protein sequence ID" value="WAJ31286.1"/>
    <property type="molecule type" value="Genomic_DNA"/>
</dbReference>
<keyword evidence="1" id="KW-0067">ATP-binding</keyword>
<protein>
    <submittedName>
        <fullName evidence="1">ATP-binding protein</fullName>
    </submittedName>
</protein>
<keyword evidence="2" id="KW-1185">Reference proteome</keyword>
<organism evidence="1 2">
    <name type="scientific">Antarcticirhabdus aurantiaca</name>
    <dbReference type="NCBI Taxonomy" id="2606717"/>
    <lineage>
        <taxon>Bacteria</taxon>
        <taxon>Pseudomonadati</taxon>
        <taxon>Pseudomonadota</taxon>
        <taxon>Alphaproteobacteria</taxon>
        <taxon>Hyphomicrobiales</taxon>
        <taxon>Aurantimonadaceae</taxon>
        <taxon>Antarcticirhabdus</taxon>
    </lineage>
</organism>
<accession>A0ACD4NX32</accession>
<name>A0ACD4NX32_9HYPH</name>
<reference evidence="1" key="1">
    <citation type="submission" date="2022-11" db="EMBL/GenBank/DDBJ databases">
        <title>beta-Carotene-producing bacterium, Jeongeuplla avenae sp. nov., alleviates the salt stress of Arabidopsis seedlings.</title>
        <authorList>
            <person name="Jiang L."/>
            <person name="Lee J."/>
        </authorList>
    </citation>
    <scope>NUCLEOTIDE SEQUENCE</scope>
    <source>
        <strain evidence="1">DY_R2A_6</strain>
    </source>
</reference>
<evidence type="ECO:0000313" key="1">
    <source>
        <dbReference type="EMBL" id="WAJ31286.1"/>
    </source>
</evidence>
<evidence type="ECO:0000313" key="2">
    <source>
        <dbReference type="Proteomes" id="UP001163223"/>
    </source>
</evidence>
<sequence>MEEHASDVFPGDVQTDADLAAFMDEASIRRAERMARINGRYLKTGRDRMIDAELQLLVEAAAVSADGRRTERNCLCLIGATGAGKSTSIDTAIRRRPELQPRETGMTVTAPIIRLKAPSPCSLKLLAEEALEKLGYPCDRPLKEGPAWKMLRRQLKARRVRFMHIDEAQHLVVMTDRAAMERVSDALKMLVDDDEWPVSVILTGLPELADFLAMHGQLRRRSHTIHLENLAMPRDLELLRWMTKTIVEDHAGMSFEFPLDDDFLGRLCRCADSQLGAVTQIVRGAIERVLVEDVDANVVGRRHFATSYAAFSGCRPDQNIVTARAWREIEPMNALLQEEELARVRVMKAIAERHAKHDGRRGRNREREI</sequence>